<feature type="domain" description="ABC transporter" evidence="5">
    <location>
        <begin position="4"/>
        <end position="236"/>
    </location>
</feature>
<dbReference type="PROSITE" id="PS00211">
    <property type="entry name" value="ABC_TRANSPORTER_1"/>
    <property type="match status" value="1"/>
</dbReference>
<evidence type="ECO:0000256" key="4">
    <source>
        <dbReference type="ARBA" id="ARBA00022840"/>
    </source>
</evidence>
<proteinExistence type="inferred from homology"/>
<dbReference type="SUPFAM" id="SSF52540">
    <property type="entry name" value="P-loop containing nucleoside triphosphate hydrolases"/>
    <property type="match status" value="1"/>
</dbReference>
<dbReference type="Gene3D" id="3.40.50.300">
    <property type="entry name" value="P-loop containing nucleotide triphosphate hydrolases"/>
    <property type="match status" value="1"/>
</dbReference>
<dbReference type="PANTHER" id="PTHR43553">
    <property type="entry name" value="HEAVY METAL TRANSPORTER"/>
    <property type="match status" value="1"/>
</dbReference>
<dbReference type="GO" id="GO:0016887">
    <property type="term" value="F:ATP hydrolysis activity"/>
    <property type="evidence" value="ECO:0007669"/>
    <property type="project" value="InterPro"/>
</dbReference>
<evidence type="ECO:0000256" key="2">
    <source>
        <dbReference type="ARBA" id="ARBA00022448"/>
    </source>
</evidence>
<evidence type="ECO:0000313" key="7">
    <source>
        <dbReference type="Proteomes" id="UP000029914"/>
    </source>
</evidence>
<evidence type="ECO:0000259" key="5">
    <source>
        <dbReference type="PROSITE" id="PS50893"/>
    </source>
</evidence>
<dbReference type="Pfam" id="PF00005">
    <property type="entry name" value="ABC_tran"/>
    <property type="match status" value="1"/>
</dbReference>
<protein>
    <submittedName>
        <fullName evidence="6">Cobalt ABC transporter ATP-binding protein</fullName>
    </submittedName>
</protein>
<dbReference type="CDD" id="cd03225">
    <property type="entry name" value="ABC_cobalt_CbiO_domain1"/>
    <property type="match status" value="1"/>
</dbReference>
<sequence length="236" mass="25895">MPVISLNDVSLTVDAASDARPDAVNTILGPVSLTITESRVGIIGANGSGKSTLARLFNGLATPTEGTVLVNDQDVRTSRKQVRSLVGFIFSDADNQIIMPRVRDDVLFSLRRRGLPKSERLRRADEVLARFDLTEHADDSPHTLSGGQKQMLALASVLVLDPEIIVADEPTTLLDLRNRLRIAEEFRRLEQQLIVVTHDLDLLADFDRVICLDEGQVIADGAPRDAIDTYVSRMTA</sequence>
<dbReference type="AlphaFoldDB" id="A0A097IGS9"/>
<dbReference type="InterPro" id="IPR050095">
    <property type="entry name" value="ECF_ABC_transporter_ATP-bd"/>
</dbReference>
<dbReference type="GO" id="GO:0043190">
    <property type="term" value="C:ATP-binding cassette (ABC) transporter complex"/>
    <property type="evidence" value="ECO:0007669"/>
    <property type="project" value="TreeGrafter"/>
</dbReference>
<dbReference type="InterPro" id="IPR003593">
    <property type="entry name" value="AAA+_ATPase"/>
</dbReference>
<dbReference type="KEGG" id="cdo:CDOO_08580"/>
<dbReference type="InterPro" id="IPR003439">
    <property type="entry name" value="ABC_transporter-like_ATP-bd"/>
</dbReference>
<evidence type="ECO:0000256" key="3">
    <source>
        <dbReference type="ARBA" id="ARBA00022741"/>
    </source>
</evidence>
<dbReference type="SMART" id="SM00382">
    <property type="entry name" value="AAA"/>
    <property type="match status" value="1"/>
</dbReference>
<organism evidence="6 7">
    <name type="scientific">Corynebacterium doosanense CAU 212 = DSM 45436</name>
    <dbReference type="NCBI Taxonomy" id="558173"/>
    <lineage>
        <taxon>Bacteria</taxon>
        <taxon>Bacillati</taxon>
        <taxon>Actinomycetota</taxon>
        <taxon>Actinomycetes</taxon>
        <taxon>Mycobacteriales</taxon>
        <taxon>Corynebacteriaceae</taxon>
        <taxon>Corynebacterium</taxon>
    </lineage>
</organism>
<evidence type="ECO:0000256" key="1">
    <source>
        <dbReference type="ARBA" id="ARBA00005417"/>
    </source>
</evidence>
<keyword evidence="4 6" id="KW-0067">ATP-binding</keyword>
<gene>
    <name evidence="6" type="ORF">CDOO_08580</name>
</gene>
<dbReference type="InterPro" id="IPR017871">
    <property type="entry name" value="ABC_transporter-like_CS"/>
</dbReference>
<keyword evidence="7" id="KW-1185">Reference proteome</keyword>
<dbReference type="InterPro" id="IPR027417">
    <property type="entry name" value="P-loop_NTPase"/>
</dbReference>
<dbReference type="HOGENOM" id="CLU_000604_1_22_11"/>
<dbReference type="RefSeq" id="WP_018021037.1">
    <property type="nucleotide sequence ID" value="NZ_AQUX01000001.1"/>
</dbReference>
<dbReference type="PANTHER" id="PTHR43553:SF24">
    <property type="entry name" value="ENERGY-COUPLING FACTOR TRANSPORTER ATP-BINDING PROTEIN ECFA1"/>
    <property type="match status" value="1"/>
</dbReference>
<reference evidence="6 7" key="1">
    <citation type="submission" date="2013-09" db="EMBL/GenBank/DDBJ databases">
        <title>Complete genome sequence of Corynebacterium doosanense CAU 212(T) (=DSM 45436(T)), isolated from activated sludge.</title>
        <authorList>
            <person name="Schaffert L."/>
            <person name="Albersmeier A."/>
            <person name="Kalinowski J."/>
            <person name="Ruckert C."/>
        </authorList>
    </citation>
    <scope>NUCLEOTIDE SEQUENCE [LARGE SCALE GENOMIC DNA]</scope>
    <source>
        <strain evidence="6 7">CAU 212</strain>
    </source>
</reference>
<accession>A0A097IGS9</accession>
<keyword evidence="2" id="KW-0813">Transport</keyword>
<dbReference type="STRING" id="558173.CDOO_08580"/>
<name>A0A097IGS9_9CORY</name>
<dbReference type="eggNOG" id="COG1122">
    <property type="taxonomic scope" value="Bacteria"/>
</dbReference>
<keyword evidence="3" id="KW-0547">Nucleotide-binding</keyword>
<dbReference type="GO" id="GO:0005524">
    <property type="term" value="F:ATP binding"/>
    <property type="evidence" value="ECO:0007669"/>
    <property type="project" value="UniProtKB-KW"/>
</dbReference>
<dbReference type="InterPro" id="IPR015856">
    <property type="entry name" value="ABC_transpr_CbiO/EcfA_su"/>
</dbReference>
<dbReference type="Proteomes" id="UP000029914">
    <property type="component" value="Chromosome"/>
</dbReference>
<dbReference type="EMBL" id="CP006764">
    <property type="protein sequence ID" value="AIT61307.1"/>
    <property type="molecule type" value="Genomic_DNA"/>
</dbReference>
<dbReference type="GO" id="GO:0042626">
    <property type="term" value="F:ATPase-coupled transmembrane transporter activity"/>
    <property type="evidence" value="ECO:0007669"/>
    <property type="project" value="TreeGrafter"/>
</dbReference>
<dbReference type="PROSITE" id="PS50893">
    <property type="entry name" value="ABC_TRANSPORTER_2"/>
    <property type="match status" value="1"/>
</dbReference>
<evidence type="ECO:0000313" key="6">
    <source>
        <dbReference type="EMBL" id="AIT61307.1"/>
    </source>
</evidence>
<comment type="similarity">
    <text evidence="1">Belongs to the ABC transporter superfamily.</text>
</comment>